<sequence length="429" mass="46783">MDDGRAYVVVDEVVAAVAHGRVWLQRLGCRHGGAAHAHAQLLQQCRVGVLEGLRIDVILVRRLRLLDLSRTPVQIGAHNTAVDIVVAGLLLVEQLRGRTAARAGSWQRPLVWLRVALGGRRERLQLRLGFDGFDGRCGYCLFLARSSKCRKALCLRGPGTAMCVCGRARGFEGNNPQQRRAQEGRYRGMQRIMVQQRASLAQGRAHTVRARANARAEEILSSALLSLSLSVAGSVPSDHGRTHPGKLSRASDFAERMRARKAQASSSQSSPAVSAVDKAQASSLRQGKAQGRGLQLRCVCFRKTKLRVPQTLRPPSHLWLLQSSRHSFAPSAASIAPSSQLHCLAAPHPSLPTCFLLPLALRCVAPPTISSPSRPVFAPPPPGRAYPRALQMLFWVSQRPSRPTATPRRSTWVSAPTVTTRASRTCCPR</sequence>
<organism evidence="2 3">
    <name type="scientific">Epicoccum nigrum</name>
    <name type="common">Soil fungus</name>
    <name type="synonym">Epicoccum purpurascens</name>
    <dbReference type="NCBI Taxonomy" id="105696"/>
    <lineage>
        <taxon>Eukaryota</taxon>
        <taxon>Fungi</taxon>
        <taxon>Dikarya</taxon>
        <taxon>Ascomycota</taxon>
        <taxon>Pezizomycotina</taxon>
        <taxon>Dothideomycetes</taxon>
        <taxon>Pleosporomycetidae</taxon>
        <taxon>Pleosporales</taxon>
        <taxon>Pleosporineae</taxon>
        <taxon>Didymellaceae</taxon>
        <taxon>Epicoccum</taxon>
    </lineage>
</organism>
<evidence type="ECO:0000313" key="3">
    <source>
        <dbReference type="Proteomes" id="UP000193240"/>
    </source>
</evidence>
<dbReference type="InParanoid" id="A0A1Y2M4R2"/>
<evidence type="ECO:0000313" key="2">
    <source>
        <dbReference type="EMBL" id="OSS50208.1"/>
    </source>
</evidence>
<reference evidence="2 3" key="1">
    <citation type="journal article" date="2017" name="Genome Announc.">
        <title>Genome sequence of the saprophytic ascomycete Epicoccum nigrum ICMP 19927 strain isolated from New Zealand.</title>
        <authorList>
            <person name="Fokin M."/>
            <person name="Fleetwood D."/>
            <person name="Weir B.S."/>
            <person name="Villas-Boas S.G."/>
        </authorList>
    </citation>
    <scope>NUCLEOTIDE SEQUENCE [LARGE SCALE GENOMIC DNA]</scope>
    <source>
        <strain evidence="2 3">ICMP 19927</strain>
    </source>
</reference>
<dbReference type="AlphaFoldDB" id="A0A1Y2M4R2"/>
<keyword evidence="3" id="KW-1185">Reference proteome</keyword>
<dbReference type="Proteomes" id="UP000193240">
    <property type="component" value="Unassembled WGS sequence"/>
</dbReference>
<proteinExistence type="predicted"/>
<protein>
    <submittedName>
        <fullName evidence="2">Uncharacterized protein</fullName>
    </submittedName>
</protein>
<dbReference type="EMBL" id="KZ107842">
    <property type="protein sequence ID" value="OSS50208.1"/>
    <property type="molecule type" value="Genomic_DNA"/>
</dbReference>
<feature type="region of interest" description="Disordered" evidence="1">
    <location>
        <begin position="234"/>
        <end position="279"/>
    </location>
</feature>
<feature type="compositionally biased region" description="Low complexity" evidence="1">
    <location>
        <begin position="262"/>
        <end position="276"/>
    </location>
</feature>
<name>A0A1Y2M4R2_EPING</name>
<accession>A0A1Y2M4R2</accession>
<evidence type="ECO:0000256" key="1">
    <source>
        <dbReference type="SAM" id="MobiDB-lite"/>
    </source>
</evidence>
<gene>
    <name evidence="2" type="ORF">B5807_05177</name>
</gene>